<protein>
    <submittedName>
        <fullName evidence="7">Transporter of sulfate</fullName>
    </submittedName>
</protein>
<dbReference type="Gene3D" id="3.30.750.24">
    <property type="entry name" value="STAS domain"/>
    <property type="match status" value="1"/>
</dbReference>
<dbReference type="PANTHER" id="PTHR11814">
    <property type="entry name" value="SULFATE TRANSPORTER"/>
    <property type="match status" value="1"/>
</dbReference>
<dbReference type="CDD" id="cd07042">
    <property type="entry name" value="STAS_SulP_like_sulfate_transporter"/>
    <property type="match status" value="1"/>
</dbReference>
<keyword evidence="3 5" id="KW-1133">Transmembrane helix</keyword>
<accession>A0A023D4L6</accession>
<feature type="transmembrane region" description="Helical" evidence="5">
    <location>
        <begin position="200"/>
        <end position="219"/>
    </location>
</feature>
<dbReference type="OrthoDB" id="9769739at2"/>
<feature type="transmembrane region" description="Helical" evidence="5">
    <location>
        <begin position="122"/>
        <end position="148"/>
    </location>
</feature>
<comment type="caution">
    <text evidence="7">The sequence shown here is derived from an EMBL/GenBank/DDBJ whole genome shotgun (WGS) entry which is preliminary data.</text>
</comment>
<keyword evidence="2 5" id="KW-0812">Transmembrane</keyword>
<sequence>MTDTATPAGTPDSPRASWWRETLAGVSEASMNLPAVVGNSRIAAMPAVTGLYTALFPLVVFACVGSSRHLVVAADSATAAILASGLAPFAPPASAHYIELVAATTVMAAASLLIARLFRLGFLADFLSVTVLVGFLSGVGVQVAIAMLHDMLRLPQTSNASLSQLRDALMHAPQAHGPSAALAGGTVVLLLLAGRYAPRVPAGLLLVIGGIVAEAQFGLSARGIETIGPVAGGLPRPVLPLVSWKDALAIAPVAASCVFVVIAQSAATARAYAQRFHETLDEDADLLGLACANAAAAFSGAFIVNGSPTKTSVALRAGARSQRAQIVFALVTALVLLFATAPLHFIPRAVLAGIVFVIGLDMIDLRSLLAIRRESPGECALALVTAAVVVGVGVQQGVLVAIMLSLFRHVRHSYRPHTAVLVPRGPHLGYEAMNCRPGTDTAPGLIIYRFGADLFYANCDRFEADLTSLIASAPHPVRAVVVDASAITDLDYSAAVMLRELVSRLRDNGIVLYFGRVSVWLRADMQRHRILPVLGDESLYDALHVAIAAAETSLRSRT</sequence>
<feature type="transmembrane region" description="Helical" evidence="5">
    <location>
        <begin position="324"/>
        <end position="343"/>
    </location>
</feature>
<feature type="transmembrane region" description="Helical" evidence="5">
    <location>
        <begin position="42"/>
        <end position="63"/>
    </location>
</feature>
<organism evidence="7 8">
    <name type="scientific">Acidomonas methanolica NBRC 104435</name>
    <dbReference type="NCBI Taxonomy" id="1231351"/>
    <lineage>
        <taxon>Bacteria</taxon>
        <taxon>Pseudomonadati</taxon>
        <taxon>Pseudomonadota</taxon>
        <taxon>Alphaproteobacteria</taxon>
        <taxon>Acetobacterales</taxon>
        <taxon>Acetobacteraceae</taxon>
        <taxon>Acidomonas</taxon>
    </lineage>
</organism>
<dbReference type="EMBL" id="BAND01000035">
    <property type="protein sequence ID" value="GAJ28695.1"/>
    <property type="molecule type" value="Genomic_DNA"/>
</dbReference>
<comment type="subcellular location">
    <subcellularLocation>
        <location evidence="1">Membrane</location>
        <topology evidence="1">Multi-pass membrane protein</topology>
    </subcellularLocation>
</comment>
<reference evidence="8" key="1">
    <citation type="journal article" date="2014" name="FEMS Microbiol. Lett.">
        <title>Draft Genomic DNA Sequence of the Facultatively Methylotrophic Bacterium Acidomonas methanolica type strain MB58.</title>
        <authorList>
            <person name="Higashiura N."/>
            <person name="Hadano H."/>
            <person name="Hirakawa H."/>
            <person name="Matsutani M."/>
            <person name="Takabe S."/>
            <person name="Matsushita K."/>
            <person name="Azuma Y."/>
        </authorList>
    </citation>
    <scope>NUCLEOTIDE SEQUENCE [LARGE SCALE GENOMIC DNA]</scope>
    <source>
        <strain evidence="8">MB58</strain>
    </source>
</reference>
<evidence type="ECO:0000256" key="4">
    <source>
        <dbReference type="ARBA" id="ARBA00023136"/>
    </source>
</evidence>
<dbReference type="GO" id="GO:0055085">
    <property type="term" value="P:transmembrane transport"/>
    <property type="evidence" value="ECO:0007669"/>
    <property type="project" value="InterPro"/>
</dbReference>
<gene>
    <name evidence="7" type="ORF">Amme_035_024</name>
</gene>
<dbReference type="SUPFAM" id="SSF52091">
    <property type="entry name" value="SpoIIaa-like"/>
    <property type="match status" value="1"/>
</dbReference>
<evidence type="ECO:0000256" key="3">
    <source>
        <dbReference type="ARBA" id="ARBA00022989"/>
    </source>
</evidence>
<dbReference type="AlphaFoldDB" id="A0A023D4L6"/>
<evidence type="ECO:0000313" key="7">
    <source>
        <dbReference type="EMBL" id="GAJ28695.1"/>
    </source>
</evidence>
<reference evidence="7 8" key="2">
    <citation type="journal article" date="2014" name="FEMS Microbiol. Lett.">
        <title>Draft genomic DNA sequence of the facultatively methylotrophic bacterium Acidomonas methanolica type strain MB58.</title>
        <authorList>
            <person name="Higashiura N."/>
            <person name="Hadano H."/>
            <person name="Hirakawa H."/>
            <person name="Matsutani M."/>
            <person name="Takabe S."/>
            <person name="Matsushita K."/>
            <person name="Azuma Y."/>
        </authorList>
    </citation>
    <scope>NUCLEOTIDE SEQUENCE [LARGE SCALE GENOMIC DNA]</scope>
    <source>
        <strain evidence="7 8">MB58</strain>
    </source>
</reference>
<dbReference type="InterPro" id="IPR036513">
    <property type="entry name" value="STAS_dom_sf"/>
</dbReference>
<evidence type="ECO:0000256" key="2">
    <source>
        <dbReference type="ARBA" id="ARBA00022692"/>
    </source>
</evidence>
<keyword evidence="4 5" id="KW-0472">Membrane</keyword>
<evidence type="ECO:0000259" key="6">
    <source>
        <dbReference type="PROSITE" id="PS50801"/>
    </source>
</evidence>
<dbReference type="Proteomes" id="UP000019760">
    <property type="component" value="Unassembled WGS sequence"/>
</dbReference>
<dbReference type="InterPro" id="IPR002645">
    <property type="entry name" value="STAS_dom"/>
</dbReference>
<dbReference type="RefSeq" id="WP_042057584.1">
    <property type="nucleotide sequence ID" value="NZ_BAND01000035.1"/>
</dbReference>
<proteinExistence type="predicted"/>
<feature type="transmembrane region" description="Helical" evidence="5">
    <location>
        <begin position="247"/>
        <end position="272"/>
    </location>
</feature>
<feature type="domain" description="STAS" evidence="6">
    <location>
        <begin position="435"/>
        <end position="550"/>
    </location>
</feature>
<dbReference type="Pfam" id="PF01740">
    <property type="entry name" value="STAS"/>
    <property type="match status" value="1"/>
</dbReference>
<keyword evidence="8" id="KW-1185">Reference proteome</keyword>
<feature type="transmembrane region" description="Helical" evidence="5">
    <location>
        <begin position="381"/>
        <end position="407"/>
    </location>
</feature>
<evidence type="ECO:0000313" key="8">
    <source>
        <dbReference type="Proteomes" id="UP000019760"/>
    </source>
</evidence>
<evidence type="ECO:0000256" key="1">
    <source>
        <dbReference type="ARBA" id="ARBA00004141"/>
    </source>
</evidence>
<dbReference type="InterPro" id="IPR011547">
    <property type="entry name" value="SLC26A/SulP_dom"/>
</dbReference>
<feature type="transmembrane region" description="Helical" evidence="5">
    <location>
        <begin position="70"/>
        <end position="90"/>
    </location>
</feature>
<dbReference type="GO" id="GO:0016020">
    <property type="term" value="C:membrane"/>
    <property type="evidence" value="ECO:0007669"/>
    <property type="project" value="UniProtKB-SubCell"/>
</dbReference>
<name>A0A023D4L6_ACIMT</name>
<dbReference type="InterPro" id="IPR001902">
    <property type="entry name" value="SLC26A/SulP_fam"/>
</dbReference>
<feature type="transmembrane region" description="Helical" evidence="5">
    <location>
        <begin position="96"/>
        <end position="115"/>
    </location>
</feature>
<feature type="transmembrane region" description="Helical" evidence="5">
    <location>
        <begin position="350"/>
        <end position="369"/>
    </location>
</feature>
<evidence type="ECO:0000256" key="5">
    <source>
        <dbReference type="SAM" id="Phobius"/>
    </source>
</evidence>
<feature type="transmembrane region" description="Helical" evidence="5">
    <location>
        <begin position="175"/>
        <end position="193"/>
    </location>
</feature>
<dbReference type="Pfam" id="PF00916">
    <property type="entry name" value="Sulfate_transp"/>
    <property type="match status" value="1"/>
</dbReference>
<dbReference type="PROSITE" id="PS50801">
    <property type="entry name" value="STAS"/>
    <property type="match status" value="1"/>
</dbReference>